<dbReference type="AlphaFoldDB" id="A0A6C0P5I4"/>
<comment type="catalytic activity">
    <reaction evidence="1">
        <text>Hydrolysis of terminal non-reducing alpha-L-arabinofuranoside residues in alpha-L-arabinosides.</text>
        <dbReference type="EC" id="3.2.1.55"/>
    </reaction>
</comment>
<evidence type="ECO:0000256" key="1">
    <source>
        <dbReference type="ARBA" id="ARBA00001462"/>
    </source>
</evidence>
<evidence type="ECO:0000256" key="2">
    <source>
        <dbReference type="ARBA" id="ARBA00004881"/>
    </source>
</evidence>
<dbReference type="GO" id="GO:0046373">
    <property type="term" value="P:L-arabinose metabolic process"/>
    <property type="evidence" value="ECO:0007669"/>
    <property type="project" value="InterPro"/>
</dbReference>
<evidence type="ECO:0000256" key="4">
    <source>
        <dbReference type="ARBA" id="ARBA00011165"/>
    </source>
</evidence>
<comment type="pathway">
    <text evidence="2">Glycan metabolism.</text>
</comment>
<keyword evidence="6" id="KW-0378">Hydrolase</keyword>
<feature type="domain" description="Alpha-L-arabinofuranosidase C-terminal" evidence="9">
    <location>
        <begin position="295"/>
        <end position="488"/>
    </location>
</feature>
<dbReference type="Gene3D" id="2.60.40.1180">
    <property type="entry name" value="Golgi alpha-mannosidase II"/>
    <property type="match status" value="1"/>
</dbReference>
<reference evidence="10 11" key="1">
    <citation type="submission" date="2020-02" db="EMBL/GenBank/DDBJ databases">
        <title>Paenibacillus sp. nov., isolated from rhizosphere soil of tomato.</title>
        <authorList>
            <person name="Weon H.-Y."/>
            <person name="Lee S.A."/>
        </authorList>
    </citation>
    <scope>NUCLEOTIDE SEQUENCE [LARGE SCALE GENOMIC DNA]</scope>
    <source>
        <strain evidence="10 11">14171R-81</strain>
    </source>
</reference>
<protein>
    <recommendedName>
        <fullName evidence="5">non-reducing end alpha-L-arabinofuranosidase</fullName>
        <ecNumber evidence="5">3.2.1.55</ecNumber>
    </recommendedName>
</protein>
<dbReference type="InterPro" id="IPR055235">
    <property type="entry name" value="ASD1_cat"/>
</dbReference>
<keyword evidence="7" id="KW-0119">Carbohydrate metabolism</keyword>
<evidence type="ECO:0000313" key="10">
    <source>
        <dbReference type="EMBL" id="QHW32993.1"/>
    </source>
</evidence>
<dbReference type="EC" id="3.2.1.55" evidence="5"/>
<dbReference type="KEGG" id="prz:GZH47_20800"/>
<dbReference type="SUPFAM" id="SSF51011">
    <property type="entry name" value="Glycosyl hydrolase domain"/>
    <property type="match status" value="1"/>
</dbReference>
<dbReference type="GO" id="GO:0000272">
    <property type="term" value="P:polysaccharide catabolic process"/>
    <property type="evidence" value="ECO:0007669"/>
    <property type="project" value="TreeGrafter"/>
</dbReference>
<dbReference type="EMBL" id="CP048286">
    <property type="protein sequence ID" value="QHW32993.1"/>
    <property type="molecule type" value="Genomic_DNA"/>
</dbReference>
<proteinExistence type="inferred from homology"/>
<dbReference type="InterPro" id="IPR013780">
    <property type="entry name" value="Glyco_hydro_b"/>
</dbReference>
<evidence type="ECO:0000256" key="5">
    <source>
        <dbReference type="ARBA" id="ARBA00012670"/>
    </source>
</evidence>
<keyword evidence="8" id="KW-0326">Glycosidase</keyword>
<dbReference type="InterPro" id="IPR010720">
    <property type="entry name" value="Alpha-L-AF_C"/>
</dbReference>
<dbReference type="Pfam" id="PF22848">
    <property type="entry name" value="ASD1_dom"/>
    <property type="match status" value="1"/>
</dbReference>
<evidence type="ECO:0000256" key="6">
    <source>
        <dbReference type="ARBA" id="ARBA00022801"/>
    </source>
</evidence>
<evidence type="ECO:0000256" key="3">
    <source>
        <dbReference type="ARBA" id="ARBA00007186"/>
    </source>
</evidence>
<dbReference type="Proteomes" id="UP000479114">
    <property type="component" value="Chromosome"/>
</dbReference>
<dbReference type="SUPFAM" id="SSF51445">
    <property type="entry name" value="(Trans)glycosidases"/>
    <property type="match status" value="1"/>
</dbReference>
<dbReference type="SMART" id="SM00813">
    <property type="entry name" value="Alpha-L-AF_C"/>
    <property type="match status" value="1"/>
</dbReference>
<dbReference type="PANTHER" id="PTHR43576">
    <property type="entry name" value="ALPHA-L-ARABINOFURANOSIDASE C-RELATED"/>
    <property type="match status" value="1"/>
</dbReference>
<comment type="subunit">
    <text evidence="4">Homohexamer; trimer of dimers.</text>
</comment>
<gene>
    <name evidence="10" type="ORF">GZH47_20800</name>
</gene>
<dbReference type="PANTHER" id="PTHR43576:SF2">
    <property type="entry name" value="INTRACELLULAR EXO-ALPHA-L-ARABINOFURANOSIDASE 2"/>
    <property type="match status" value="1"/>
</dbReference>
<sequence length="495" mass="55466">MINRAIINADRPIGSIDRNIYGHFAEHLGRCIYEGIWVGEDSEIPNTQGIRNDVLQALQGLNIPVLRWPGGCFADEYHWKDGIGPRESRKRMVNTNWGGVVENNHFGTHEFLLLCELLGCEPYINGNVGSGTVQEMQEWVEYMTFEGESPMAALRAAGGREKPWKINYFGVGNENWGCGGNMRPEYYADEYRRYQTYVRNYGDNKITRIACGASDFNYNWTEVLMREAAPYMDALTLHYYTVPFVWAAKGSATDFDEKTWFETLRKSLVMDELIAKHKTIMDKYDPGKRISLIVDEWGTWYDVEPGTNPGFLYQQNTMRDALVAAATLHIFHKHSDRVRMANIAQTVNVLQAVVLTEGGKMTVTPTYHVFEMFKVHHDAELLDLVFESAPYAYDGAEIPQTSISASRGQDGSMHISLCNLSHDADAVLSFELRGLAANDAPIAGTLLQGDVLNAHNTVEQPDRVQPVPFSGAERLADGTIQVVLPPASVAVLRIG</sequence>
<dbReference type="RefSeq" id="WP_162642846.1">
    <property type="nucleotide sequence ID" value="NZ_CP048286.1"/>
</dbReference>
<keyword evidence="11" id="KW-1185">Reference proteome</keyword>
<organism evidence="10 11">
    <name type="scientific">Paenibacillus rhizovicinus</name>
    <dbReference type="NCBI Taxonomy" id="2704463"/>
    <lineage>
        <taxon>Bacteria</taxon>
        <taxon>Bacillati</taxon>
        <taxon>Bacillota</taxon>
        <taxon>Bacilli</taxon>
        <taxon>Bacillales</taxon>
        <taxon>Paenibacillaceae</taxon>
        <taxon>Paenibacillus</taxon>
    </lineage>
</organism>
<evidence type="ECO:0000256" key="7">
    <source>
        <dbReference type="ARBA" id="ARBA00023277"/>
    </source>
</evidence>
<dbReference type="InterPro" id="IPR017853">
    <property type="entry name" value="GH"/>
</dbReference>
<name>A0A6C0P5I4_9BACL</name>
<evidence type="ECO:0000256" key="8">
    <source>
        <dbReference type="ARBA" id="ARBA00023295"/>
    </source>
</evidence>
<dbReference type="Pfam" id="PF06964">
    <property type="entry name" value="Alpha-L-AF_C"/>
    <property type="match status" value="1"/>
</dbReference>
<dbReference type="Gene3D" id="3.20.20.80">
    <property type="entry name" value="Glycosidases"/>
    <property type="match status" value="1"/>
</dbReference>
<accession>A0A6C0P5I4</accession>
<evidence type="ECO:0000313" key="11">
    <source>
        <dbReference type="Proteomes" id="UP000479114"/>
    </source>
</evidence>
<evidence type="ECO:0000259" key="9">
    <source>
        <dbReference type="SMART" id="SM00813"/>
    </source>
</evidence>
<dbReference type="GO" id="GO:0046556">
    <property type="term" value="F:alpha-L-arabinofuranosidase activity"/>
    <property type="evidence" value="ECO:0007669"/>
    <property type="project" value="UniProtKB-EC"/>
</dbReference>
<comment type="similarity">
    <text evidence="3">Belongs to the glycosyl hydrolase 51 family.</text>
</comment>